<name>A0A381RAF6_9ZZZZ</name>
<evidence type="ECO:0000313" key="7">
    <source>
        <dbReference type="EMBL" id="SUZ88611.1"/>
    </source>
</evidence>
<feature type="transmembrane region" description="Helical" evidence="6">
    <location>
        <begin position="391"/>
        <end position="410"/>
    </location>
</feature>
<proteinExistence type="inferred from homology"/>
<evidence type="ECO:0008006" key="8">
    <source>
        <dbReference type="Google" id="ProtNLM"/>
    </source>
</evidence>
<evidence type="ECO:0000256" key="6">
    <source>
        <dbReference type="SAM" id="Phobius"/>
    </source>
</evidence>
<organism evidence="7">
    <name type="scientific">marine metagenome</name>
    <dbReference type="NCBI Taxonomy" id="408172"/>
    <lineage>
        <taxon>unclassified sequences</taxon>
        <taxon>metagenomes</taxon>
        <taxon>ecological metagenomes</taxon>
    </lineage>
</organism>
<evidence type="ECO:0000256" key="1">
    <source>
        <dbReference type="ARBA" id="ARBA00004141"/>
    </source>
</evidence>
<evidence type="ECO:0000256" key="2">
    <source>
        <dbReference type="ARBA" id="ARBA00008974"/>
    </source>
</evidence>
<keyword evidence="3 6" id="KW-0812">Transmembrane</keyword>
<dbReference type="InterPro" id="IPR030191">
    <property type="entry name" value="CodB"/>
</dbReference>
<evidence type="ECO:0000256" key="3">
    <source>
        <dbReference type="ARBA" id="ARBA00022692"/>
    </source>
</evidence>
<feature type="transmembrane region" description="Helical" evidence="6">
    <location>
        <begin position="68"/>
        <end position="89"/>
    </location>
</feature>
<comment type="subcellular location">
    <subcellularLocation>
        <location evidence="1">Membrane</location>
        <topology evidence="1">Multi-pass membrane protein</topology>
    </subcellularLocation>
</comment>
<feature type="transmembrane region" description="Helical" evidence="6">
    <location>
        <begin position="416"/>
        <end position="434"/>
    </location>
</feature>
<dbReference type="EMBL" id="UINC01001779">
    <property type="protein sequence ID" value="SUZ88611.1"/>
    <property type="molecule type" value="Genomic_DNA"/>
</dbReference>
<reference evidence="7" key="1">
    <citation type="submission" date="2018-05" db="EMBL/GenBank/DDBJ databases">
        <authorList>
            <person name="Lanie J.A."/>
            <person name="Ng W.-L."/>
            <person name="Kazmierczak K.M."/>
            <person name="Andrzejewski T.M."/>
            <person name="Davidsen T.M."/>
            <person name="Wayne K.J."/>
            <person name="Tettelin H."/>
            <person name="Glass J.I."/>
            <person name="Rusch D."/>
            <person name="Podicherti R."/>
            <person name="Tsui H.-C.T."/>
            <person name="Winkler M.E."/>
        </authorList>
    </citation>
    <scope>NUCLEOTIDE SEQUENCE</scope>
</reference>
<evidence type="ECO:0000256" key="4">
    <source>
        <dbReference type="ARBA" id="ARBA00022989"/>
    </source>
</evidence>
<feature type="transmembrane region" description="Helical" evidence="6">
    <location>
        <begin position="296"/>
        <end position="321"/>
    </location>
</feature>
<keyword evidence="5 6" id="KW-0472">Membrane</keyword>
<dbReference type="InterPro" id="IPR001248">
    <property type="entry name" value="Pur-cyt_permease"/>
</dbReference>
<dbReference type="GO" id="GO:0005886">
    <property type="term" value="C:plasma membrane"/>
    <property type="evidence" value="ECO:0007669"/>
    <property type="project" value="TreeGrafter"/>
</dbReference>
<feature type="transmembrane region" description="Helical" evidence="6">
    <location>
        <begin position="220"/>
        <end position="241"/>
    </location>
</feature>
<gene>
    <name evidence="7" type="ORF">METZ01_LOCUS41465</name>
</gene>
<feature type="transmembrane region" description="Helical" evidence="6">
    <location>
        <begin position="181"/>
        <end position="200"/>
    </location>
</feature>
<sequence>MIEKFKNWWKLDTELEKNSADNPLTALSEQQRRNAGPLLALAFGWGFLVTGLFTGGLLGNGLPFWPDIIWVSLLGNLVNFIIGAIVGYIGYKTACNSGLLYKYVYGNAGAYIPVIFISILLIGWQGIVVGAFGATWTTALHPELPVSEIFSSKTFYISAILAGILYTATTYFGVKGLEKVSIPSVAVLVFVGLYAIYLNIQQAGGFSTFQALSVELAAKNPLTTVQAINLVIGSWIVGAVVMPEYTRFAKKTWVAIAIPFIVLIIAQWFLQIVGALGGIVSGDFMFTTYLMDQGMIIAWIGIIGMSLALWTTGDANLYLPVIQTSSIFKRPKHVMTVICGTLGTIFGLGIYQNFMEWIGLLASIVPPLIGPVIVEYYFVDREKFHTRHFDNIAKWNPAAFIAYIVGAASTFYSPDWGAPSLIGLITSMLVYWIARRFSSKKS</sequence>
<accession>A0A381RAF6</accession>
<dbReference type="AlphaFoldDB" id="A0A381RAF6"/>
<evidence type="ECO:0000256" key="5">
    <source>
        <dbReference type="ARBA" id="ARBA00023136"/>
    </source>
</evidence>
<feature type="transmembrane region" description="Helical" evidence="6">
    <location>
        <begin position="253"/>
        <end position="276"/>
    </location>
</feature>
<feature type="transmembrane region" description="Helical" evidence="6">
    <location>
        <begin position="357"/>
        <end position="379"/>
    </location>
</feature>
<feature type="transmembrane region" description="Helical" evidence="6">
    <location>
        <begin position="38"/>
        <end position="62"/>
    </location>
</feature>
<comment type="similarity">
    <text evidence="2">Belongs to the purine-cytosine permease (2.A.39) family.</text>
</comment>
<feature type="transmembrane region" description="Helical" evidence="6">
    <location>
        <begin position="110"/>
        <end position="134"/>
    </location>
</feature>
<dbReference type="PANTHER" id="PTHR30569">
    <property type="entry name" value="CYTOSINE TRANSPORTER CODB"/>
    <property type="match status" value="1"/>
</dbReference>
<feature type="transmembrane region" description="Helical" evidence="6">
    <location>
        <begin position="154"/>
        <end position="174"/>
    </location>
</feature>
<dbReference type="Gene3D" id="1.10.4160.10">
    <property type="entry name" value="Hydantoin permease"/>
    <property type="match status" value="1"/>
</dbReference>
<dbReference type="PANTHER" id="PTHR30569:SF0">
    <property type="entry name" value="CYTOSINE PERMEASE"/>
    <property type="match status" value="1"/>
</dbReference>
<dbReference type="GO" id="GO:0015209">
    <property type="term" value="F:cytosine transmembrane transporter activity"/>
    <property type="evidence" value="ECO:0007669"/>
    <property type="project" value="InterPro"/>
</dbReference>
<protein>
    <recommendedName>
        <fullName evidence="8">Cytosine permease</fullName>
    </recommendedName>
</protein>
<dbReference type="Pfam" id="PF02133">
    <property type="entry name" value="Transp_cyt_pur"/>
    <property type="match status" value="1"/>
</dbReference>
<keyword evidence="4 6" id="KW-1133">Transmembrane helix</keyword>
<feature type="transmembrane region" description="Helical" evidence="6">
    <location>
        <begin position="333"/>
        <end position="351"/>
    </location>
</feature>